<dbReference type="PANTHER" id="PTHR10794:SF94">
    <property type="entry name" value="ESTERASE YHET-RELATED"/>
    <property type="match status" value="1"/>
</dbReference>
<gene>
    <name evidence="4" type="ordered locus">Cyan7425_3741</name>
</gene>
<protein>
    <submittedName>
        <fullName evidence="4">Alpha/beta hydrolase</fullName>
    </submittedName>
</protein>
<keyword evidence="4" id="KW-0378">Hydrolase</keyword>
<evidence type="ECO:0000259" key="3">
    <source>
        <dbReference type="Pfam" id="PF12697"/>
    </source>
</evidence>
<dbReference type="Pfam" id="PF12697">
    <property type="entry name" value="Abhydrolase_6"/>
    <property type="match status" value="1"/>
</dbReference>
<dbReference type="OrthoDB" id="457503at2"/>
<dbReference type="Gene3D" id="3.40.50.1820">
    <property type="entry name" value="alpha/beta hydrolase"/>
    <property type="match status" value="1"/>
</dbReference>
<dbReference type="InterPro" id="IPR050960">
    <property type="entry name" value="AB_hydrolase_4_sf"/>
</dbReference>
<dbReference type="InterPro" id="IPR000073">
    <property type="entry name" value="AB_hydrolase_1"/>
</dbReference>
<dbReference type="HOGENOM" id="CLU_793843_0_0_3"/>
<feature type="active site" description="Charge relay system" evidence="2">
    <location>
        <position position="148"/>
    </location>
</feature>
<dbReference type="PANTHER" id="PTHR10794">
    <property type="entry name" value="ABHYDROLASE DOMAIN-CONTAINING PROTEIN"/>
    <property type="match status" value="1"/>
</dbReference>
<comment type="similarity">
    <text evidence="1">Belongs to the AB hydrolase superfamily. AB hydrolase 4 family.</text>
</comment>
<evidence type="ECO:0000313" key="4">
    <source>
        <dbReference type="EMBL" id="ACL46060.1"/>
    </source>
</evidence>
<evidence type="ECO:0000256" key="2">
    <source>
        <dbReference type="PIRSR" id="PIRSR005211-1"/>
    </source>
</evidence>
<dbReference type="EMBL" id="CP001344">
    <property type="protein sequence ID" value="ACL46060.1"/>
    <property type="molecule type" value="Genomic_DNA"/>
</dbReference>
<evidence type="ECO:0000256" key="1">
    <source>
        <dbReference type="ARBA" id="ARBA00010884"/>
    </source>
</evidence>
<dbReference type="GO" id="GO:0047372">
    <property type="term" value="F:monoacylglycerol lipase activity"/>
    <property type="evidence" value="ECO:0007669"/>
    <property type="project" value="TreeGrafter"/>
</dbReference>
<organism evidence="4">
    <name type="scientific">Cyanothece sp. (strain PCC 7425 / ATCC 29141)</name>
    <dbReference type="NCBI Taxonomy" id="395961"/>
    <lineage>
        <taxon>Bacteria</taxon>
        <taxon>Bacillati</taxon>
        <taxon>Cyanobacteriota</taxon>
        <taxon>Cyanophyceae</taxon>
        <taxon>Gomontiellales</taxon>
        <taxon>Cyanothecaceae</taxon>
        <taxon>Cyanothece</taxon>
    </lineage>
</organism>
<dbReference type="AlphaFoldDB" id="B8HTH9"/>
<accession>B8HTH9</accession>
<dbReference type="InterPro" id="IPR029058">
    <property type="entry name" value="AB_hydrolase_fold"/>
</dbReference>
<dbReference type="ESTHER" id="cyap4-b8hth9">
    <property type="family name" value="abh_upf0017"/>
</dbReference>
<sequence>MNINYTPPWWLGHGLVQTLYIALWHSSRWEQTLTLPEPPYQEHIFVGAEGVPIYGWMAIPERAHSTIVATYGITGSLENQGILRVLGRKAFAQGFAVVLFDWRAHGQTALLSPTLTSDGLYEGLDFVQIGMQSKHKGCPAPFWFSGYSLGGQLALWGVNAAAEQGWTDLGGAAVLCPNLDSNRSLTYLTSSYLGRQLEAAITRALKQLAWEIDRAHPGVLDPAAIARANSIAGFDRELVIERLGFASVTDYYHASSPLPLLPQLRYPTLILYAADDPLFDPTLVTDLQTACKLNPKVDLHLTAQGGHVGYLSSSRCQLQWGDEDGWWAWNQILQWCRTHSH</sequence>
<dbReference type="PIRSF" id="PIRSF005211">
    <property type="entry name" value="Ab_hydro_YheT"/>
    <property type="match status" value="1"/>
</dbReference>
<dbReference type="KEGG" id="cyn:Cyan7425_3741"/>
<dbReference type="eggNOG" id="COG0429">
    <property type="taxonomic scope" value="Bacteria"/>
</dbReference>
<reference evidence="4" key="1">
    <citation type="submission" date="2009-01" db="EMBL/GenBank/DDBJ databases">
        <title>Complete sequence of chromosome Cyanothece sp. PCC 7425.</title>
        <authorList>
            <consortium name="US DOE Joint Genome Institute"/>
            <person name="Lucas S."/>
            <person name="Copeland A."/>
            <person name="Lapidus A."/>
            <person name="Glavina del Rio T."/>
            <person name="Dalin E."/>
            <person name="Tice H."/>
            <person name="Bruce D."/>
            <person name="Goodwin L."/>
            <person name="Pitluck S."/>
            <person name="Sims D."/>
            <person name="Meineke L."/>
            <person name="Brettin T."/>
            <person name="Detter J.C."/>
            <person name="Han C."/>
            <person name="Larimer F."/>
            <person name="Land M."/>
            <person name="Hauser L."/>
            <person name="Kyrpides N."/>
            <person name="Ovchinnikova G."/>
            <person name="Liberton M."/>
            <person name="Stoeckel J."/>
            <person name="Banerjee A."/>
            <person name="Singh A."/>
            <person name="Page L."/>
            <person name="Sato H."/>
            <person name="Zhao L."/>
            <person name="Sherman L."/>
            <person name="Pakrasi H."/>
            <person name="Richardson P."/>
        </authorList>
    </citation>
    <scope>NUCLEOTIDE SEQUENCE</scope>
    <source>
        <strain evidence="4">PCC 7425</strain>
    </source>
</reference>
<feature type="domain" description="AB hydrolase-1" evidence="3">
    <location>
        <begin position="88"/>
        <end position="312"/>
    </location>
</feature>
<dbReference type="GO" id="GO:0034338">
    <property type="term" value="F:short-chain carboxylesterase activity"/>
    <property type="evidence" value="ECO:0007669"/>
    <property type="project" value="TreeGrafter"/>
</dbReference>
<dbReference type="InterPro" id="IPR012020">
    <property type="entry name" value="ABHD4"/>
</dbReference>
<dbReference type="STRING" id="395961.Cyan7425_3741"/>
<feature type="active site" description="Charge relay system" evidence="2">
    <location>
        <position position="276"/>
    </location>
</feature>
<dbReference type="SUPFAM" id="SSF53474">
    <property type="entry name" value="alpha/beta-Hydrolases"/>
    <property type="match status" value="1"/>
</dbReference>
<proteinExistence type="inferred from homology"/>
<feature type="active site" description="Charge relay system" evidence="2">
    <location>
        <position position="307"/>
    </location>
</feature>
<name>B8HTH9_CYAP4</name>